<evidence type="ECO:0000256" key="2">
    <source>
        <dbReference type="ARBA" id="ARBA00022741"/>
    </source>
</evidence>
<keyword evidence="3 5" id="KW-0067">ATP-binding</keyword>
<proteinExistence type="predicted"/>
<comment type="caution">
    <text evidence="5">The sequence shown here is derived from an EMBL/GenBank/DDBJ whole genome shotgun (WGS) entry which is preliminary data.</text>
</comment>
<dbReference type="PROSITE" id="PS50893">
    <property type="entry name" value="ABC_TRANSPORTER_2"/>
    <property type="match status" value="1"/>
</dbReference>
<dbReference type="Pfam" id="PF00005">
    <property type="entry name" value="ABC_tran"/>
    <property type="match status" value="1"/>
</dbReference>
<dbReference type="InterPro" id="IPR003439">
    <property type="entry name" value="ABC_transporter-like_ATP-bd"/>
</dbReference>
<dbReference type="RefSeq" id="WP_324178569.1">
    <property type="nucleotide sequence ID" value="NZ_BAABAW010000003.1"/>
</dbReference>
<dbReference type="Proteomes" id="UP001327027">
    <property type="component" value="Unassembled WGS sequence"/>
</dbReference>
<evidence type="ECO:0000259" key="4">
    <source>
        <dbReference type="PROSITE" id="PS50893"/>
    </source>
</evidence>
<dbReference type="InterPro" id="IPR003593">
    <property type="entry name" value="AAA+_ATPase"/>
</dbReference>
<keyword evidence="1" id="KW-0813">Transport</keyword>
<protein>
    <submittedName>
        <fullName evidence="5">ABC transporter ATP-binding protein</fullName>
    </submittedName>
</protein>
<dbReference type="CDD" id="cd03230">
    <property type="entry name" value="ABC_DR_subfamily_A"/>
    <property type="match status" value="1"/>
</dbReference>
<dbReference type="InterPro" id="IPR051782">
    <property type="entry name" value="ABC_Transporter_VariousFunc"/>
</dbReference>
<organism evidence="5 6">
    <name type="scientific">Aquimarina gracilis</name>
    <dbReference type="NCBI Taxonomy" id="874422"/>
    <lineage>
        <taxon>Bacteria</taxon>
        <taxon>Pseudomonadati</taxon>
        <taxon>Bacteroidota</taxon>
        <taxon>Flavobacteriia</taxon>
        <taxon>Flavobacteriales</taxon>
        <taxon>Flavobacteriaceae</taxon>
        <taxon>Aquimarina</taxon>
    </lineage>
</organism>
<dbReference type="PANTHER" id="PTHR42939">
    <property type="entry name" value="ABC TRANSPORTER ATP-BINDING PROTEIN ALBC-RELATED"/>
    <property type="match status" value="1"/>
</dbReference>
<evidence type="ECO:0000313" key="5">
    <source>
        <dbReference type="EMBL" id="MEB3344525.1"/>
    </source>
</evidence>
<dbReference type="GO" id="GO:0005524">
    <property type="term" value="F:ATP binding"/>
    <property type="evidence" value="ECO:0007669"/>
    <property type="project" value="UniProtKB-KW"/>
</dbReference>
<keyword evidence="6" id="KW-1185">Reference proteome</keyword>
<gene>
    <name evidence="5" type="ORF">U6A24_03580</name>
</gene>
<evidence type="ECO:0000313" key="6">
    <source>
        <dbReference type="Proteomes" id="UP001327027"/>
    </source>
</evidence>
<sequence>MISIRGLRFHYPKGRTVLDDISLDFMKGNIYGLFGENGEGKSTLIKIMAGLLFPKVGYCQISNEDVAKRKVKNLKEIFIVPEDFELPGIKIDTFEKINSSFYPKFSQDRFYELIQEFKLSPKENIAALSFGQKKKVLIAFGIAANTSLLLMDEPTNGLDIPSKSQFRKIMASAVDQGKCIVISTHQVRDLHSLINYVVILGQSKVIFDQSLSRVSEKLWFGRPKQGMQEDILYSEPSFVGKAILKRQDYEETEVDLELLFNAVVSYPEKINNAIKNVNRNARV</sequence>
<dbReference type="SUPFAM" id="SSF52540">
    <property type="entry name" value="P-loop containing nucleoside triphosphate hydrolases"/>
    <property type="match status" value="1"/>
</dbReference>
<feature type="domain" description="ABC transporter" evidence="4">
    <location>
        <begin position="2"/>
        <end position="227"/>
    </location>
</feature>
<name>A0ABU5ZR28_9FLAO</name>
<dbReference type="EMBL" id="JAYKLX010000002">
    <property type="protein sequence ID" value="MEB3344525.1"/>
    <property type="molecule type" value="Genomic_DNA"/>
</dbReference>
<dbReference type="SMART" id="SM00382">
    <property type="entry name" value="AAA"/>
    <property type="match status" value="1"/>
</dbReference>
<keyword evidence="2" id="KW-0547">Nucleotide-binding</keyword>
<accession>A0ABU5ZR28</accession>
<reference evidence="5 6" key="1">
    <citation type="journal article" date="2013" name="Int. J. Syst. Evol. Microbiol.">
        <title>Aquimarina gracilis sp. nov., isolated from the gut microflora of a mussel, Mytilus coruscus, and emended description of Aquimarina spongiae.</title>
        <authorList>
            <person name="Park S.C."/>
            <person name="Choe H.N."/>
            <person name="Baik K.S."/>
            <person name="Seong C.N."/>
        </authorList>
    </citation>
    <scope>NUCLEOTIDE SEQUENCE [LARGE SCALE GENOMIC DNA]</scope>
    <source>
        <strain evidence="5 6">PSC32</strain>
    </source>
</reference>
<evidence type="ECO:0000256" key="1">
    <source>
        <dbReference type="ARBA" id="ARBA00022448"/>
    </source>
</evidence>
<evidence type="ECO:0000256" key="3">
    <source>
        <dbReference type="ARBA" id="ARBA00022840"/>
    </source>
</evidence>
<dbReference type="PANTHER" id="PTHR42939:SF1">
    <property type="entry name" value="ABC TRANSPORTER ATP-BINDING PROTEIN ALBC-RELATED"/>
    <property type="match status" value="1"/>
</dbReference>
<dbReference type="Gene3D" id="3.40.50.300">
    <property type="entry name" value="P-loop containing nucleotide triphosphate hydrolases"/>
    <property type="match status" value="1"/>
</dbReference>
<dbReference type="InterPro" id="IPR027417">
    <property type="entry name" value="P-loop_NTPase"/>
</dbReference>